<dbReference type="PROSITE" id="PS51677">
    <property type="entry name" value="NODB"/>
    <property type="match status" value="1"/>
</dbReference>
<keyword evidence="6" id="KW-1185">Reference proteome</keyword>
<keyword evidence="1" id="KW-0479">Metal-binding</keyword>
<sequence length="338" mass="37157">MVPGLPAVISIVLSGLLLSGCYSQPQQLRQLNHPNDGTPARQENGQTVDTNNSAASQDQLIRFPEWPIPGVQPVDDRKPRAHAQPEQAAPAPAAPAPQPAPTDKQPARSASSRQSGKGKQLSLSQLIKKYPDLLLLKGPAGTKKIALTFDDAPDKQFTPQVLDVLKKYNVKATFFIVGRQAEKHPEMVKRIAREGHIIGNHTYNHSLLTKLSDEQYRAQVTKTQKILKRSIGYTPRLLRPPYGEISESQLLWASDHHLIVVNWNVDSLDWKQLSQQQVTDNILNHAKAGSIVLQHSGGGPNQDLSGTVHALPTIIQSLHGKGYQLVTLPELLQVSKQL</sequence>
<comment type="caution">
    <text evidence="5">The sequence shown here is derived from an EMBL/GenBank/DDBJ whole genome shotgun (WGS) entry which is preliminary data.</text>
</comment>
<dbReference type="EMBL" id="SMRT01000024">
    <property type="protein sequence ID" value="TDF91879.1"/>
    <property type="molecule type" value="Genomic_DNA"/>
</dbReference>
<dbReference type="GO" id="GO:0016020">
    <property type="term" value="C:membrane"/>
    <property type="evidence" value="ECO:0007669"/>
    <property type="project" value="TreeGrafter"/>
</dbReference>
<dbReference type="Proteomes" id="UP000295636">
    <property type="component" value="Unassembled WGS sequence"/>
</dbReference>
<dbReference type="PANTHER" id="PTHR10587:SF133">
    <property type="entry name" value="CHITIN DEACETYLASE 1-RELATED"/>
    <property type="match status" value="1"/>
</dbReference>
<evidence type="ECO:0000256" key="3">
    <source>
        <dbReference type="SAM" id="MobiDB-lite"/>
    </source>
</evidence>
<dbReference type="OrthoDB" id="2649545at2"/>
<evidence type="ECO:0000313" key="5">
    <source>
        <dbReference type="EMBL" id="TDF91879.1"/>
    </source>
</evidence>
<feature type="compositionally biased region" description="Polar residues" evidence="3">
    <location>
        <begin position="108"/>
        <end position="122"/>
    </location>
</feature>
<feature type="compositionally biased region" description="Low complexity" evidence="3">
    <location>
        <begin position="82"/>
        <end position="91"/>
    </location>
</feature>
<dbReference type="GO" id="GO:0046872">
    <property type="term" value="F:metal ion binding"/>
    <property type="evidence" value="ECO:0007669"/>
    <property type="project" value="UniProtKB-KW"/>
</dbReference>
<evidence type="ECO:0000256" key="2">
    <source>
        <dbReference type="ARBA" id="ARBA00022801"/>
    </source>
</evidence>
<dbReference type="InterPro" id="IPR050248">
    <property type="entry name" value="Polysacc_deacetylase_ArnD"/>
</dbReference>
<evidence type="ECO:0000313" key="6">
    <source>
        <dbReference type="Proteomes" id="UP000295636"/>
    </source>
</evidence>
<dbReference type="InterPro" id="IPR011330">
    <property type="entry name" value="Glyco_hydro/deAcase_b/a-brl"/>
</dbReference>
<keyword evidence="2" id="KW-0378">Hydrolase</keyword>
<dbReference type="SUPFAM" id="SSF88713">
    <property type="entry name" value="Glycoside hydrolase/deacetylase"/>
    <property type="match status" value="1"/>
</dbReference>
<feature type="region of interest" description="Disordered" evidence="3">
    <location>
        <begin position="28"/>
        <end position="122"/>
    </location>
</feature>
<accession>A0A4R5K9Z9</accession>
<dbReference type="GO" id="GO:0005975">
    <property type="term" value="P:carbohydrate metabolic process"/>
    <property type="evidence" value="ECO:0007669"/>
    <property type="project" value="InterPro"/>
</dbReference>
<evidence type="ECO:0000259" key="4">
    <source>
        <dbReference type="PROSITE" id="PS51677"/>
    </source>
</evidence>
<proteinExistence type="predicted"/>
<feature type="compositionally biased region" description="Polar residues" evidence="3">
    <location>
        <begin position="28"/>
        <end position="59"/>
    </location>
</feature>
<dbReference type="PANTHER" id="PTHR10587">
    <property type="entry name" value="GLYCOSYL TRANSFERASE-RELATED"/>
    <property type="match status" value="1"/>
</dbReference>
<dbReference type="AlphaFoldDB" id="A0A4R5K9Z9"/>
<protein>
    <submittedName>
        <fullName evidence="5">Polysaccharide deacetylase family protein</fullName>
    </submittedName>
</protein>
<name>A0A4R5K9Z9_9BACL</name>
<gene>
    <name evidence="5" type="ORF">E1757_31520</name>
</gene>
<dbReference type="GO" id="GO:0016810">
    <property type="term" value="F:hydrolase activity, acting on carbon-nitrogen (but not peptide) bonds"/>
    <property type="evidence" value="ECO:0007669"/>
    <property type="project" value="InterPro"/>
</dbReference>
<dbReference type="InterPro" id="IPR002509">
    <property type="entry name" value="NODB_dom"/>
</dbReference>
<reference evidence="5 6" key="1">
    <citation type="submission" date="2019-03" db="EMBL/GenBank/DDBJ databases">
        <title>This is whole genome sequence of Paenibacillus sp MS74 strain.</title>
        <authorList>
            <person name="Trinh H.N."/>
        </authorList>
    </citation>
    <scope>NUCLEOTIDE SEQUENCE [LARGE SCALE GENOMIC DNA]</scope>
    <source>
        <strain evidence="5 6">MS74</strain>
    </source>
</reference>
<dbReference type="Pfam" id="PF01522">
    <property type="entry name" value="Polysacc_deac_1"/>
    <property type="match status" value="1"/>
</dbReference>
<dbReference type="CDD" id="cd10917">
    <property type="entry name" value="CE4_NodB_like_6s_7s"/>
    <property type="match status" value="1"/>
</dbReference>
<evidence type="ECO:0000256" key="1">
    <source>
        <dbReference type="ARBA" id="ARBA00022723"/>
    </source>
</evidence>
<dbReference type="Gene3D" id="3.20.20.370">
    <property type="entry name" value="Glycoside hydrolase/deacetylase"/>
    <property type="match status" value="1"/>
</dbReference>
<organism evidence="5 6">
    <name type="scientific">Paenibacillus piri</name>
    <dbReference type="NCBI Taxonomy" id="2547395"/>
    <lineage>
        <taxon>Bacteria</taxon>
        <taxon>Bacillati</taxon>
        <taxon>Bacillota</taxon>
        <taxon>Bacilli</taxon>
        <taxon>Bacillales</taxon>
        <taxon>Paenibacillaceae</taxon>
        <taxon>Paenibacillus</taxon>
    </lineage>
</organism>
<feature type="domain" description="NodB homology" evidence="4">
    <location>
        <begin position="143"/>
        <end position="326"/>
    </location>
</feature>